<evidence type="ECO:0000256" key="1">
    <source>
        <dbReference type="ARBA" id="ARBA00022723"/>
    </source>
</evidence>
<keyword evidence="1" id="KW-0479">Metal-binding</keyword>
<proteinExistence type="predicted"/>
<evidence type="ECO:0000256" key="3">
    <source>
        <dbReference type="SAM" id="MobiDB-lite"/>
    </source>
</evidence>
<dbReference type="GO" id="GO:0008270">
    <property type="term" value="F:zinc ion binding"/>
    <property type="evidence" value="ECO:0007669"/>
    <property type="project" value="InterPro"/>
</dbReference>
<gene>
    <name evidence="5" type="ORF">EDD33_1798</name>
</gene>
<dbReference type="AlphaFoldDB" id="A0A3N2CTT0"/>
<dbReference type="GO" id="GO:0003676">
    <property type="term" value="F:nucleic acid binding"/>
    <property type="evidence" value="ECO:0007669"/>
    <property type="project" value="InterPro"/>
</dbReference>
<evidence type="ECO:0000256" key="2">
    <source>
        <dbReference type="ARBA" id="ARBA00022801"/>
    </source>
</evidence>
<feature type="compositionally biased region" description="Basic and acidic residues" evidence="3">
    <location>
        <begin position="99"/>
        <end position="111"/>
    </location>
</feature>
<dbReference type="Gene3D" id="3.30.70.2330">
    <property type="match status" value="1"/>
</dbReference>
<dbReference type="InterPro" id="IPR014905">
    <property type="entry name" value="HIRAN"/>
</dbReference>
<evidence type="ECO:0000313" key="5">
    <source>
        <dbReference type="EMBL" id="ROR90942.1"/>
    </source>
</evidence>
<evidence type="ECO:0000313" key="6">
    <source>
        <dbReference type="Proteomes" id="UP000281738"/>
    </source>
</evidence>
<keyword evidence="2" id="KW-0378">Hydrolase</keyword>
<sequence>MWVPLLGLLIALILGAVLLRRSPRPPPPGPYTPPTALPRPPAAKLAERSQFEADRAVSDMMRQIEAEAARMLPAIEAEAARMLPEIETKDARRNAEMLREGGVDDDPRPPERGPVPPLTALGSNGGPSWMGADEWEKRLAAYRLQGRSPSDIRRVAEHLERRGPREPWTAAQQIDRAKSVGHVARVEYLSPEDEARALAPGAGGLPDARLERVRDRLLVVTPLGWVNPRSRTAYRAGIYSFVLRGTGYNEAATRSGRFTPGALLRLRREPDNPHDANALAVYAERDRNKAGYVPTGQAKRLAPLVDGGADLVAVSTRGSGAGSDDVTPHVLVCERALYDHLTRSR</sequence>
<feature type="region of interest" description="Disordered" evidence="3">
    <location>
        <begin position="25"/>
        <end position="45"/>
    </location>
</feature>
<dbReference type="Proteomes" id="UP000281738">
    <property type="component" value="Unassembled WGS sequence"/>
</dbReference>
<dbReference type="SMART" id="SM00910">
    <property type="entry name" value="HIRAN"/>
    <property type="match status" value="1"/>
</dbReference>
<protein>
    <submittedName>
        <fullName evidence="5">HIRAN domain-containing protein</fullName>
    </submittedName>
</protein>
<feature type="region of interest" description="Disordered" evidence="3">
    <location>
        <begin position="99"/>
        <end position="129"/>
    </location>
</feature>
<dbReference type="GO" id="GO:0016818">
    <property type="term" value="F:hydrolase activity, acting on acid anhydrides, in phosphorus-containing anhydrides"/>
    <property type="evidence" value="ECO:0007669"/>
    <property type="project" value="InterPro"/>
</dbReference>
<reference evidence="5 6" key="1">
    <citation type="submission" date="2018-11" db="EMBL/GenBank/DDBJ databases">
        <title>Sequencing the genomes of 1000 actinobacteria strains.</title>
        <authorList>
            <person name="Klenk H.-P."/>
        </authorList>
    </citation>
    <scope>NUCLEOTIDE SEQUENCE [LARGE SCALE GENOMIC DNA]</scope>
    <source>
        <strain evidence="5 6">DSM 12652</strain>
    </source>
</reference>
<feature type="domain" description="HIRAN" evidence="4">
    <location>
        <begin position="238"/>
        <end position="335"/>
    </location>
</feature>
<name>A0A3N2CTT0_9ACTN</name>
<dbReference type="Pfam" id="PF08797">
    <property type="entry name" value="HIRAN"/>
    <property type="match status" value="1"/>
</dbReference>
<feature type="compositionally biased region" description="Pro residues" evidence="3">
    <location>
        <begin position="25"/>
        <end position="41"/>
    </location>
</feature>
<comment type="caution">
    <text evidence="5">The sequence shown here is derived from an EMBL/GenBank/DDBJ whole genome shotgun (WGS) entry which is preliminary data.</text>
</comment>
<dbReference type="EMBL" id="RKHO01000001">
    <property type="protein sequence ID" value="ROR90942.1"/>
    <property type="molecule type" value="Genomic_DNA"/>
</dbReference>
<accession>A0A3N2CTT0</accession>
<organism evidence="5 6">
    <name type="scientific">Nocardioides aurantiacus</name>
    <dbReference type="NCBI Taxonomy" id="86796"/>
    <lineage>
        <taxon>Bacteria</taxon>
        <taxon>Bacillati</taxon>
        <taxon>Actinomycetota</taxon>
        <taxon>Actinomycetes</taxon>
        <taxon>Propionibacteriales</taxon>
        <taxon>Nocardioidaceae</taxon>
        <taxon>Nocardioides</taxon>
    </lineage>
</organism>
<keyword evidence="6" id="KW-1185">Reference proteome</keyword>
<evidence type="ECO:0000259" key="4">
    <source>
        <dbReference type="SMART" id="SM00910"/>
    </source>
</evidence>